<dbReference type="InterPro" id="IPR048587">
    <property type="entry name" value="CvfB_S1_3rd"/>
</dbReference>
<feature type="domain" description="S1 motif" evidence="2">
    <location>
        <begin position="147"/>
        <end position="208"/>
    </location>
</feature>
<dbReference type="InterPro" id="IPR040764">
    <property type="entry name" value="CvfB_WH"/>
</dbReference>
<dbReference type="Proteomes" id="UP000230821">
    <property type="component" value="Unassembled WGS sequence"/>
</dbReference>
<name>A0A2G6KE49_9BACT</name>
<dbReference type="Pfam" id="PF21543">
    <property type="entry name" value="CvfB_2nd"/>
    <property type="match status" value="1"/>
</dbReference>
<accession>A0A2G6KE49</accession>
<dbReference type="PANTHER" id="PTHR37296">
    <property type="entry name" value="CONSERVED VIRULENCE FACTOR B"/>
    <property type="match status" value="1"/>
</dbReference>
<evidence type="ECO:0000259" key="2">
    <source>
        <dbReference type="PROSITE" id="PS50126"/>
    </source>
</evidence>
<dbReference type="Gene3D" id="1.10.10.10">
    <property type="entry name" value="Winged helix-like DNA-binding domain superfamily/Winged helix DNA-binding domain"/>
    <property type="match status" value="1"/>
</dbReference>
<comment type="similarity">
    <text evidence="1">Belongs to the CvfB family.</text>
</comment>
<dbReference type="PROSITE" id="PS50126">
    <property type="entry name" value="S1"/>
    <property type="match status" value="1"/>
</dbReference>
<organism evidence="3 4">
    <name type="scientific">candidate division KSB3 bacterium</name>
    <dbReference type="NCBI Taxonomy" id="2044937"/>
    <lineage>
        <taxon>Bacteria</taxon>
        <taxon>candidate division KSB3</taxon>
    </lineage>
</organism>
<gene>
    <name evidence="3" type="ORF">CSA56_12670</name>
</gene>
<evidence type="ECO:0000313" key="4">
    <source>
        <dbReference type="Proteomes" id="UP000230821"/>
    </source>
</evidence>
<dbReference type="PANTHER" id="PTHR37296:SF1">
    <property type="entry name" value="CONSERVED VIRULENCE FACTOR B"/>
    <property type="match status" value="1"/>
</dbReference>
<evidence type="ECO:0000313" key="3">
    <source>
        <dbReference type="EMBL" id="PIE33232.1"/>
    </source>
</evidence>
<evidence type="ECO:0000256" key="1">
    <source>
        <dbReference type="PIRNR" id="PIRNR012524"/>
    </source>
</evidence>
<dbReference type="InterPro" id="IPR003029">
    <property type="entry name" value="S1_domain"/>
</dbReference>
<dbReference type="SUPFAM" id="SSF50249">
    <property type="entry name" value="Nucleic acid-binding proteins"/>
    <property type="match status" value="1"/>
</dbReference>
<dbReference type="Pfam" id="PF13509">
    <property type="entry name" value="S1_2"/>
    <property type="match status" value="2"/>
</dbReference>
<dbReference type="AlphaFoldDB" id="A0A2G6KE49"/>
<sequence>MIETGKIQTLTIAKLVTFGAYLDAGTGNPSDNVLLPKNQLPPDAKPGDTLDVFIYRDSEERPIATCQKPRVQVGELAYLKVVENTKVGAFLDWGLEKDLFLPFKEQKFRVQAGASYLFAVYLDKADRPCATTALEPHLRTDSPYKKGDIVHGTVYMPRKGVGIFVAVEDLYAGFVPEQENFFPLSAGDQLQLRVINVREDGKLTLSTRQLAHKQMRDDAAMLLGVLEENDGDIPLNDRSDPEAIKRHLHLSKKAFKRAVGQLLKAGAIEQTEWGIRLKTPQSSPHHSQNDS</sequence>
<dbReference type="Pfam" id="PF17783">
    <property type="entry name" value="WHD_CvfB"/>
    <property type="match status" value="1"/>
</dbReference>
<dbReference type="EMBL" id="PDSK01000102">
    <property type="protein sequence ID" value="PIE33232.1"/>
    <property type="molecule type" value="Genomic_DNA"/>
</dbReference>
<dbReference type="SMART" id="SM00316">
    <property type="entry name" value="S1"/>
    <property type="match status" value="2"/>
</dbReference>
<dbReference type="Gene3D" id="2.40.50.140">
    <property type="entry name" value="Nucleic acid-binding proteins"/>
    <property type="match status" value="2"/>
</dbReference>
<dbReference type="InterPro" id="IPR012340">
    <property type="entry name" value="NA-bd_OB-fold"/>
</dbReference>
<dbReference type="InterPro" id="IPR039566">
    <property type="entry name" value="CvfB_S1_st"/>
</dbReference>
<dbReference type="InterPro" id="IPR014464">
    <property type="entry name" value="CvfB_fam"/>
</dbReference>
<dbReference type="InterPro" id="IPR036388">
    <property type="entry name" value="WH-like_DNA-bd_sf"/>
</dbReference>
<comment type="caution">
    <text evidence="3">The sequence shown here is derived from an EMBL/GenBank/DDBJ whole genome shotgun (WGS) entry which is preliminary data.</text>
</comment>
<dbReference type="GO" id="GO:0003676">
    <property type="term" value="F:nucleic acid binding"/>
    <property type="evidence" value="ECO:0007669"/>
    <property type="project" value="InterPro"/>
</dbReference>
<reference evidence="3 4" key="1">
    <citation type="submission" date="2017-10" db="EMBL/GenBank/DDBJ databases">
        <title>Novel microbial diversity and functional potential in the marine mammal oral microbiome.</title>
        <authorList>
            <person name="Dudek N.K."/>
            <person name="Sun C.L."/>
            <person name="Burstein D."/>
            <person name="Kantor R.S."/>
            <person name="Aliaga Goltsman D.S."/>
            <person name="Bik E.M."/>
            <person name="Thomas B.C."/>
            <person name="Banfield J.F."/>
            <person name="Relman D.A."/>
        </authorList>
    </citation>
    <scope>NUCLEOTIDE SEQUENCE [LARGE SCALE GENOMIC DNA]</scope>
    <source>
        <strain evidence="3">DOLJORAL78_47_16</strain>
    </source>
</reference>
<protein>
    <submittedName>
        <fullName evidence="3">RNA-binding protein</fullName>
    </submittedName>
</protein>
<proteinExistence type="inferred from homology"/>
<dbReference type="PIRSF" id="PIRSF012524">
    <property type="entry name" value="YitL_S1"/>
    <property type="match status" value="1"/>
</dbReference>